<dbReference type="PANTHER" id="PTHR45339">
    <property type="entry name" value="HYBRID SIGNAL TRANSDUCTION HISTIDINE KINASE J"/>
    <property type="match status" value="1"/>
</dbReference>
<dbReference type="RefSeq" id="WP_086958045.1">
    <property type="nucleotide sequence ID" value="NZ_AP018045.1"/>
</dbReference>
<evidence type="ECO:0000256" key="1">
    <source>
        <dbReference type="ARBA" id="ARBA00022553"/>
    </source>
</evidence>
<keyword evidence="1" id="KW-0597">Phosphoprotein</keyword>
<sequence length="114" mass="12569">MLKKDDYILNKSIGITTNIHIVNDGVEVTSYIEKNGADLVLMDCQMPRMGGIEATQAIRNMSSIEQPIIIALTANVLPEEKENCFRAGMNDYLSKPIVKQALFIALRNALASSL</sequence>
<dbReference type="PROSITE" id="PS50110">
    <property type="entry name" value="RESPONSE_REGULATORY"/>
    <property type="match status" value="1"/>
</dbReference>
<protein>
    <submittedName>
        <fullName evidence="3">Response regulator</fullName>
    </submittedName>
</protein>
<dbReference type="Proteomes" id="UP000516656">
    <property type="component" value="Chromosome 1"/>
</dbReference>
<dbReference type="AlphaFoldDB" id="A0A5F0YGC0"/>
<organism evidence="3 4">
    <name type="scientific">Photobacterium damsela subsp. piscicida</name>
    <name type="common">Pasteurella piscicida</name>
    <dbReference type="NCBI Taxonomy" id="38294"/>
    <lineage>
        <taxon>Bacteria</taxon>
        <taxon>Pseudomonadati</taxon>
        <taxon>Pseudomonadota</taxon>
        <taxon>Gammaproteobacteria</taxon>
        <taxon>Vibrionales</taxon>
        <taxon>Vibrionaceae</taxon>
        <taxon>Photobacterium</taxon>
    </lineage>
</organism>
<dbReference type="SUPFAM" id="SSF52172">
    <property type="entry name" value="CheY-like"/>
    <property type="match status" value="1"/>
</dbReference>
<dbReference type="CDD" id="cd17546">
    <property type="entry name" value="REC_hyHK_CKI1_RcsC-like"/>
    <property type="match status" value="1"/>
</dbReference>
<dbReference type="Pfam" id="PF00072">
    <property type="entry name" value="Response_reg"/>
    <property type="match status" value="1"/>
</dbReference>
<evidence type="ECO:0000313" key="3">
    <source>
        <dbReference type="EMBL" id="QOD57841.1"/>
    </source>
</evidence>
<keyword evidence="2" id="KW-0902">Two-component regulatory system</keyword>
<dbReference type="GO" id="GO:0000160">
    <property type="term" value="P:phosphorelay signal transduction system"/>
    <property type="evidence" value="ECO:0007669"/>
    <property type="project" value="UniProtKB-KW"/>
</dbReference>
<proteinExistence type="predicted"/>
<evidence type="ECO:0000256" key="2">
    <source>
        <dbReference type="ARBA" id="ARBA00023012"/>
    </source>
</evidence>
<accession>A0A5F0YGC0</accession>
<reference evidence="3 4" key="1">
    <citation type="submission" date="2020-09" db="EMBL/GenBank/DDBJ databases">
        <title>Complete, closed and curated genome sequences of Photobacterium damselae subsp. piscicida isolates from Australia indicate localised evolution and additional plasmid-borne pathogenicity mechanisms.</title>
        <authorList>
            <person name="Baseggio L."/>
            <person name="Silayeva O."/>
            <person name="Buller N."/>
            <person name="Landos M."/>
            <person name="Engelstaedter J."/>
            <person name="Barnes A.C."/>
        </authorList>
    </citation>
    <scope>NUCLEOTIDE SEQUENCE [LARGE SCALE GENOMIC DNA]</scope>
    <source>
        <strain evidence="3 4">AS-16-0540-1</strain>
    </source>
</reference>
<gene>
    <name evidence="3" type="ORF">IC627_08405</name>
</gene>
<dbReference type="InterPro" id="IPR001789">
    <property type="entry name" value="Sig_transdc_resp-reg_receiver"/>
</dbReference>
<dbReference type="Gene3D" id="3.40.50.2300">
    <property type="match status" value="1"/>
</dbReference>
<dbReference type="SMART" id="SM00448">
    <property type="entry name" value="REC"/>
    <property type="match status" value="1"/>
</dbReference>
<name>A0A5F0YGC0_PHODP</name>
<dbReference type="PANTHER" id="PTHR45339:SF1">
    <property type="entry name" value="HYBRID SIGNAL TRANSDUCTION HISTIDINE KINASE J"/>
    <property type="match status" value="1"/>
</dbReference>
<evidence type="ECO:0000313" key="4">
    <source>
        <dbReference type="Proteomes" id="UP000516656"/>
    </source>
</evidence>
<dbReference type="InterPro" id="IPR011006">
    <property type="entry name" value="CheY-like_superfamily"/>
</dbReference>
<dbReference type="EMBL" id="CP061854">
    <property type="protein sequence ID" value="QOD57841.1"/>
    <property type="molecule type" value="Genomic_DNA"/>
</dbReference>